<proteinExistence type="predicted"/>
<gene>
    <name evidence="2" type="ordered locus">BATR1942_03045</name>
</gene>
<evidence type="ECO:0000256" key="1">
    <source>
        <dbReference type="SAM" id="MobiDB-lite"/>
    </source>
</evidence>
<reference evidence="2 3" key="1">
    <citation type="journal article" date="2011" name="Front. Microbiol.">
        <title>Genomic signatures of strain selection and enhancement in Bacillus atrophaeus var. globigii, a historical biowarfare simulant.</title>
        <authorList>
            <person name="Gibbons H.S."/>
            <person name="Broomall S.M."/>
            <person name="McNew L.A."/>
            <person name="Daligault H."/>
            <person name="Chapman C."/>
            <person name="Bruce D."/>
            <person name="Karavis M."/>
            <person name="Krepps M."/>
            <person name="McGregor P.A."/>
            <person name="Hong C."/>
            <person name="Park K.H."/>
            <person name="Akmal A."/>
            <person name="Feldman A."/>
            <person name="Lin J.S."/>
            <person name="Chang W.E."/>
            <person name="Higgs B.W."/>
            <person name="Demirev P."/>
            <person name="Lindquist J."/>
            <person name="Liem A."/>
            <person name="Fochler E."/>
            <person name="Read T.D."/>
            <person name="Tapia R."/>
            <person name="Johnson S."/>
            <person name="Bishop-Lilly K.A."/>
            <person name="Detter C."/>
            <person name="Han C."/>
            <person name="Sozhamannan S."/>
            <person name="Rosenzweig C.N."/>
            <person name="Skowronski E.W."/>
        </authorList>
    </citation>
    <scope>NUCLEOTIDE SEQUENCE [LARGE SCALE GENOMIC DNA]</scope>
    <source>
        <strain evidence="2 3">1942</strain>
    </source>
</reference>
<sequence>MEEKVGNDSTEGSTLGIAPISWANDDLPDRDATSWKY</sequence>
<evidence type="ECO:0000313" key="3">
    <source>
        <dbReference type="Proteomes" id="UP000006867"/>
    </source>
</evidence>
<accession>A0ABM5LUH2</accession>
<evidence type="ECO:0000313" key="2">
    <source>
        <dbReference type="EMBL" id="ADP31565.1"/>
    </source>
</evidence>
<name>A0ABM5LUH2_BACA1</name>
<dbReference type="Proteomes" id="UP000006867">
    <property type="component" value="Chromosome"/>
</dbReference>
<dbReference type="EMBL" id="CP002207">
    <property type="protein sequence ID" value="ADP31565.1"/>
    <property type="molecule type" value="Genomic_DNA"/>
</dbReference>
<organism evidence="2 3">
    <name type="scientific">Bacillus atrophaeus (strain 1942)</name>
    <dbReference type="NCBI Taxonomy" id="720555"/>
    <lineage>
        <taxon>Bacteria</taxon>
        <taxon>Bacillati</taxon>
        <taxon>Bacillota</taxon>
        <taxon>Bacilli</taxon>
        <taxon>Bacillales</taxon>
        <taxon>Bacillaceae</taxon>
        <taxon>Bacillus</taxon>
    </lineage>
</organism>
<feature type="region of interest" description="Disordered" evidence="1">
    <location>
        <begin position="1"/>
        <end position="37"/>
    </location>
</feature>
<protein>
    <submittedName>
        <fullName evidence="2">Uncharacterized protein</fullName>
    </submittedName>
</protein>
<keyword evidence="3" id="KW-1185">Reference proteome</keyword>
<feature type="compositionally biased region" description="Basic and acidic residues" evidence="1">
    <location>
        <begin position="27"/>
        <end position="37"/>
    </location>
</feature>